<feature type="transmembrane region" description="Helical" evidence="1">
    <location>
        <begin position="205"/>
        <end position="228"/>
    </location>
</feature>
<dbReference type="Proteomes" id="UP001183809">
    <property type="component" value="Unassembled WGS sequence"/>
</dbReference>
<comment type="caution">
    <text evidence="2">The sequence shown here is derived from an EMBL/GenBank/DDBJ whole genome shotgun (WGS) entry which is preliminary data.</text>
</comment>
<gene>
    <name evidence="2" type="ORF">RM764_39565</name>
</gene>
<proteinExistence type="predicted"/>
<protein>
    <recommendedName>
        <fullName evidence="4">DUF2029 domain-containing protein</fullName>
    </recommendedName>
</protein>
<evidence type="ECO:0008006" key="4">
    <source>
        <dbReference type="Google" id="ProtNLM"/>
    </source>
</evidence>
<organism evidence="2 3">
    <name type="scientific">Streptomyces gibsoniae</name>
    <dbReference type="NCBI Taxonomy" id="3075529"/>
    <lineage>
        <taxon>Bacteria</taxon>
        <taxon>Bacillati</taxon>
        <taxon>Actinomycetota</taxon>
        <taxon>Actinomycetes</taxon>
        <taxon>Kitasatosporales</taxon>
        <taxon>Streptomycetaceae</taxon>
        <taxon>Streptomyces</taxon>
    </lineage>
</organism>
<feature type="transmembrane region" description="Helical" evidence="1">
    <location>
        <begin position="113"/>
        <end position="133"/>
    </location>
</feature>
<sequence length="245" mass="26867">MIVNASVVVSVVVSLAAVPRTVRRRTEVPAEGRSVRAAVVGPECALIAVVLLIYLNQVLFTVYVVRMHGGDASFIARYLPDGWFALADGNPLVRWLAEHFPAPEVLAPSVLRVQAFLELPFVLLAFATVLRWLDRGLYRRVARSPLIRLAAASYTAVFCAAEWDLRNPYTIEDLAIRLVAAVVTPPLIAALAGREREESLPMSTSGLVLFGVSLWGLGHLVLVVYGVFDLERCALPDTLTLRHSR</sequence>
<keyword evidence="1" id="KW-1133">Transmembrane helix</keyword>
<keyword evidence="3" id="KW-1185">Reference proteome</keyword>
<feature type="transmembrane region" description="Helical" evidence="1">
    <location>
        <begin position="175"/>
        <end position="193"/>
    </location>
</feature>
<name>A0ABU2U742_9ACTN</name>
<dbReference type="RefSeq" id="WP_311700442.1">
    <property type="nucleotide sequence ID" value="NZ_JAVREY010000090.1"/>
</dbReference>
<dbReference type="EMBL" id="JAVREY010000090">
    <property type="protein sequence ID" value="MDT0469003.1"/>
    <property type="molecule type" value="Genomic_DNA"/>
</dbReference>
<evidence type="ECO:0000313" key="2">
    <source>
        <dbReference type="EMBL" id="MDT0469003.1"/>
    </source>
</evidence>
<reference evidence="3" key="1">
    <citation type="submission" date="2023-07" db="EMBL/GenBank/DDBJ databases">
        <title>30 novel species of actinomycetes from the DSMZ collection.</title>
        <authorList>
            <person name="Nouioui I."/>
        </authorList>
    </citation>
    <scope>NUCLEOTIDE SEQUENCE [LARGE SCALE GENOMIC DNA]</scope>
    <source>
        <strain evidence="3">DSM 41699</strain>
    </source>
</reference>
<keyword evidence="1" id="KW-0812">Transmembrane</keyword>
<evidence type="ECO:0000256" key="1">
    <source>
        <dbReference type="SAM" id="Phobius"/>
    </source>
</evidence>
<accession>A0ABU2U742</accession>
<keyword evidence="1" id="KW-0472">Membrane</keyword>
<evidence type="ECO:0000313" key="3">
    <source>
        <dbReference type="Proteomes" id="UP001183809"/>
    </source>
</evidence>